<accession>A0A835RYW7</accession>
<organism evidence="2 3">
    <name type="scientific">Vanilla planifolia</name>
    <name type="common">Vanilla</name>
    <dbReference type="NCBI Taxonomy" id="51239"/>
    <lineage>
        <taxon>Eukaryota</taxon>
        <taxon>Viridiplantae</taxon>
        <taxon>Streptophyta</taxon>
        <taxon>Embryophyta</taxon>
        <taxon>Tracheophyta</taxon>
        <taxon>Spermatophyta</taxon>
        <taxon>Magnoliopsida</taxon>
        <taxon>Liliopsida</taxon>
        <taxon>Asparagales</taxon>
        <taxon>Orchidaceae</taxon>
        <taxon>Vanilloideae</taxon>
        <taxon>Vanilleae</taxon>
        <taxon>Vanilla</taxon>
    </lineage>
</organism>
<dbReference type="EMBL" id="JADCNL010000001">
    <property type="protein sequence ID" value="KAG0497101.1"/>
    <property type="molecule type" value="Genomic_DNA"/>
</dbReference>
<keyword evidence="1" id="KW-0812">Transmembrane</keyword>
<dbReference type="Proteomes" id="UP000636800">
    <property type="component" value="Chromosome 1"/>
</dbReference>
<keyword evidence="3" id="KW-1185">Reference proteome</keyword>
<dbReference type="AlphaFoldDB" id="A0A835RYW7"/>
<dbReference type="PANTHER" id="PTHR32175:SF9">
    <property type="entry name" value="OS01G0784600 PROTEIN"/>
    <property type="match status" value="1"/>
</dbReference>
<proteinExistence type="predicted"/>
<name>A0A835RYW7_VANPL</name>
<dbReference type="InterPro" id="IPR052796">
    <property type="entry name" value="Nod_factor_sulfotransferase"/>
</dbReference>
<evidence type="ECO:0000313" key="2">
    <source>
        <dbReference type="EMBL" id="KAG0497101.1"/>
    </source>
</evidence>
<keyword evidence="1" id="KW-1133">Transmembrane helix</keyword>
<sequence>MVEDCSLPSKDVNGAKSHKKYPMVLRTVVLVLVLISSVYICSICLKQKGIMIRSSVMRVKVMDEPCRNPSIEQSELPYIHFPKPTAYSRNECTCTPVRYFAILSMQRSGSGWFETLLNSHINISSNGEIFSVRERRSNISAIMATLDKVYNLDWYSSAAKNECTGAVGFKWMLNQGVMQNHEGIVEYFKRRGVAAIFLFRRNLLRRWVSLLANSHDRDAKQLNGTHKAHVHSRHEADVLAGYKPTIDVAQLMVDIEQTSKWSADAVQYFNGTRHVVLYYEDLVRNQTKVMDVLDFLRLPHRKLNSRHVKIHTRPLSYQIENWNVLSKSLKGTEFESFLQSDYQK</sequence>
<dbReference type="SUPFAM" id="SSF52540">
    <property type="entry name" value="P-loop containing nucleoside triphosphate hydrolases"/>
    <property type="match status" value="1"/>
</dbReference>
<dbReference type="OrthoDB" id="409173at2759"/>
<dbReference type="PANTHER" id="PTHR32175">
    <property type="entry name" value="PROTEIN, PUTATIVE, EXPRESSED-RELATED"/>
    <property type="match status" value="1"/>
</dbReference>
<evidence type="ECO:0008006" key="4">
    <source>
        <dbReference type="Google" id="ProtNLM"/>
    </source>
</evidence>
<dbReference type="Gene3D" id="3.40.50.300">
    <property type="entry name" value="P-loop containing nucleotide triphosphate hydrolases"/>
    <property type="match status" value="1"/>
</dbReference>
<dbReference type="InterPro" id="IPR027417">
    <property type="entry name" value="P-loop_NTPase"/>
</dbReference>
<evidence type="ECO:0000256" key="1">
    <source>
        <dbReference type="SAM" id="Phobius"/>
    </source>
</evidence>
<evidence type="ECO:0000313" key="3">
    <source>
        <dbReference type="Proteomes" id="UP000636800"/>
    </source>
</evidence>
<protein>
    <recommendedName>
        <fullName evidence="4">Sulfotransferase</fullName>
    </recommendedName>
</protein>
<reference evidence="2 3" key="1">
    <citation type="journal article" date="2020" name="Nat. Food">
        <title>A phased Vanilla planifolia genome enables genetic improvement of flavour and production.</title>
        <authorList>
            <person name="Hasing T."/>
            <person name="Tang H."/>
            <person name="Brym M."/>
            <person name="Khazi F."/>
            <person name="Huang T."/>
            <person name="Chambers A.H."/>
        </authorList>
    </citation>
    <scope>NUCLEOTIDE SEQUENCE [LARGE SCALE GENOMIC DNA]</scope>
    <source>
        <tissue evidence="2">Leaf</tissue>
    </source>
</reference>
<feature type="transmembrane region" description="Helical" evidence="1">
    <location>
        <begin position="23"/>
        <end position="45"/>
    </location>
</feature>
<keyword evidence="1" id="KW-0472">Membrane</keyword>
<gene>
    <name evidence="2" type="ORF">HPP92_001792</name>
</gene>
<comment type="caution">
    <text evidence="2">The sequence shown here is derived from an EMBL/GenBank/DDBJ whole genome shotgun (WGS) entry which is preliminary data.</text>
</comment>